<evidence type="ECO:0000256" key="1">
    <source>
        <dbReference type="SAM" id="Coils"/>
    </source>
</evidence>
<sequence>MNTLPEFILNEIYCYTEGKQLEFKNKFSSSLKNKYIETVCAFVNTEGGRLIFGVENNGKIIGCYIYREELDNILLFFDSMSQHLFCSNGDSFDSELVKSKITLIAKDTYIIEIICSKKKRQEKYQKKDGKCFIRNNAGNLQTNLKIMYSNREYYLLVKKIAQLENDKLLLIQNCNNTVKHHEKKRIETLHRLDYIERENEELKKNIKKFNENSQSLAILNNNLEIKLKSISDEIEQQKYQNCKYIEFDLEIVIPSFFIKN</sequence>
<keyword evidence="1" id="KW-0175">Coiled coil</keyword>
<gene>
    <name evidence="3" type="ORF">Catovirus_1_854</name>
</gene>
<feature type="domain" description="Schlafen AlbA-2" evidence="2">
    <location>
        <begin position="17"/>
        <end position="141"/>
    </location>
</feature>
<protein>
    <submittedName>
        <fullName evidence="3">Divergent AAA domain</fullName>
    </submittedName>
</protein>
<dbReference type="Gene3D" id="3.30.950.30">
    <property type="entry name" value="Schlafen, AAA domain"/>
    <property type="match status" value="1"/>
</dbReference>
<dbReference type="InterPro" id="IPR038461">
    <property type="entry name" value="Schlafen_AlbA_2_dom_sf"/>
</dbReference>
<dbReference type="EMBL" id="KY684083">
    <property type="protein sequence ID" value="ARF08804.1"/>
    <property type="molecule type" value="Genomic_DNA"/>
</dbReference>
<dbReference type="Pfam" id="PF04326">
    <property type="entry name" value="SLFN_AlbA_2"/>
    <property type="match status" value="1"/>
</dbReference>
<name>A0A1V0SAW2_9VIRU</name>
<evidence type="ECO:0000313" key="3">
    <source>
        <dbReference type="EMBL" id="ARF08804.1"/>
    </source>
</evidence>
<proteinExistence type="predicted"/>
<organism evidence="3">
    <name type="scientific">Catovirus CTV1</name>
    <dbReference type="NCBI Taxonomy" id="1977631"/>
    <lineage>
        <taxon>Viruses</taxon>
        <taxon>Varidnaviria</taxon>
        <taxon>Bamfordvirae</taxon>
        <taxon>Nucleocytoviricota</taxon>
        <taxon>Megaviricetes</taxon>
        <taxon>Imitervirales</taxon>
        <taxon>Mimiviridae</taxon>
        <taxon>Klosneuvirinae</taxon>
        <taxon>Catovirus</taxon>
    </lineage>
</organism>
<reference evidence="3" key="1">
    <citation type="journal article" date="2017" name="Science">
        <title>Giant viruses with an expanded complement of translation system components.</title>
        <authorList>
            <person name="Schulz F."/>
            <person name="Yutin N."/>
            <person name="Ivanova N.N."/>
            <person name="Ortega D.R."/>
            <person name="Lee T.K."/>
            <person name="Vierheilig J."/>
            <person name="Daims H."/>
            <person name="Horn M."/>
            <person name="Wagner M."/>
            <person name="Jensen G.J."/>
            <person name="Kyrpides N.C."/>
            <person name="Koonin E.V."/>
            <person name="Woyke T."/>
        </authorList>
    </citation>
    <scope>NUCLEOTIDE SEQUENCE</scope>
    <source>
        <strain evidence="3">CTV1</strain>
    </source>
</reference>
<feature type="coiled-coil region" evidence="1">
    <location>
        <begin position="192"/>
        <end position="240"/>
    </location>
</feature>
<dbReference type="InterPro" id="IPR007421">
    <property type="entry name" value="Schlafen_AlbA_2_dom"/>
</dbReference>
<accession>A0A1V0SAW2</accession>
<evidence type="ECO:0000259" key="2">
    <source>
        <dbReference type="Pfam" id="PF04326"/>
    </source>
</evidence>